<dbReference type="OrthoDB" id="3482456at2"/>
<gene>
    <name evidence="2" type="ordered locus">Tcur_0483</name>
</gene>
<evidence type="ECO:0000313" key="2">
    <source>
        <dbReference type="EMBL" id="ACY96080.1"/>
    </source>
</evidence>
<dbReference type="Pfam" id="PF02575">
    <property type="entry name" value="YbaB_DNA_bd"/>
    <property type="match status" value="1"/>
</dbReference>
<protein>
    <recommendedName>
        <fullName evidence="4">YbaB/EbfC DNA-binding family protein</fullName>
    </recommendedName>
</protein>
<dbReference type="InterPro" id="IPR036894">
    <property type="entry name" value="YbaB-like_sf"/>
</dbReference>
<evidence type="ECO:0008006" key="4">
    <source>
        <dbReference type="Google" id="ProtNLM"/>
    </source>
</evidence>
<name>D1A3F5_THECD</name>
<keyword evidence="1" id="KW-0175">Coiled coil</keyword>
<dbReference type="GO" id="GO:0003677">
    <property type="term" value="F:DNA binding"/>
    <property type="evidence" value="ECO:0007669"/>
    <property type="project" value="InterPro"/>
</dbReference>
<evidence type="ECO:0000313" key="3">
    <source>
        <dbReference type="Proteomes" id="UP000001918"/>
    </source>
</evidence>
<proteinExistence type="predicted"/>
<accession>D1A3F5</accession>
<dbReference type="Proteomes" id="UP000001918">
    <property type="component" value="Chromosome"/>
</dbReference>
<sequence length="137" mass="14867">MSHDFAHTELEELLTRTREAIEASFGNRSPQVEVRGEGTDPDGHVRAVAVSGGRIETVEIAPQAVRLGSHRLAECALAAVNAALADLEAKAAEAAGLTGPQADALRERLREMQDLSLQQLRSYSRSLQDLMNSFERS</sequence>
<dbReference type="RefSeq" id="WP_012850864.1">
    <property type="nucleotide sequence ID" value="NC_013510.1"/>
</dbReference>
<dbReference type="InterPro" id="IPR004401">
    <property type="entry name" value="YbaB/EbfC"/>
</dbReference>
<dbReference type="STRING" id="471852.Tcur_0483"/>
<dbReference type="EMBL" id="CP001738">
    <property type="protein sequence ID" value="ACY96080.1"/>
    <property type="molecule type" value="Genomic_DNA"/>
</dbReference>
<dbReference type="SUPFAM" id="SSF82607">
    <property type="entry name" value="YbaB-like"/>
    <property type="match status" value="1"/>
</dbReference>
<dbReference type="Gene3D" id="3.30.1310.10">
    <property type="entry name" value="Nucleoid-associated protein YbaB-like domain"/>
    <property type="match status" value="1"/>
</dbReference>
<evidence type="ECO:0000256" key="1">
    <source>
        <dbReference type="SAM" id="Coils"/>
    </source>
</evidence>
<feature type="coiled-coil region" evidence="1">
    <location>
        <begin position="70"/>
        <end position="97"/>
    </location>
</feature>
<reference evidence="2 3" key="1">
    <citation type="journal article" date="2011" name="Stand. Genomic Sci.">
        <title>Complete genome sequence of Thermomonospora curvata type strain (B9).</title>
        <authorList>
            <person name="Chertkov O."/>
            <person name="Sikorski J."/>
            <person name="Nolan M."/>
            <person name="Lapidus A."/>
            <person name="Lucas S."/>
            <person name="Del Rio T.G."/>
            <person name="Tice H."/>
            <person name="Cheng J.F."/>
            <person name="Goodwin L."/>
            <person name="Pitluck S."/>
            <person name="Liolios K."/>
            <person name="Ivanova N."/>
            <person name="Mavromatis K."/>
            <person name="Mikhailova N."/>
            <person name="Ovchinnikova G."/>
            <person name="Pati A."/>
            <person name="Chen A."/>
            <person name="Palaniappan K."/>
            <person name="Djao O.D."/>
            <person name="Land M."/>
            <person name="Hauser L."/>
            <person name="Chang Y.J."/>
            <person name="Jeffries C.D."/>
            <person name="Brettin T."/>
            <person name="Han C."/>
            <person name="Detter J.C."/>
            <person name="Rohde M."/>
            <person name="Goker M."/>
            <person name="Woyke T."/>
            <person name="Bristow J."/>
            <person name="Eisen J.A."/>
            <person name="Markowitz V."/>
            <person name="Hugenholtz P."/>
            <person name="Klenk H.P."/>
            <person name="Kyrpides N.C."/>
        </authorList>
    </citation>
    <scope>NUCLEOTIDE SEQUENCE [LARGE SCALE GENOMIC DNA]</scope>
    <source>
        <strain evidence="3">ATCC 19995 / DSM 43183 / JCM 3096 / KCTC 9072 / NBRC 15933 / NCIMB 10081 / Henssen B9</strain>
    </source>
</reference>
<dbReference type="KEGG" id="tcu:Tcur_0483"/>
<keyword evidence="3" id="KW-1185">Reference proteome</keyword>
<organism evidence="2 3">
    <name type="scientific">Thermomonospora curvata (strain ATCC 19995 / DSM 43183 / JCM 3096 / KCTC 9072 / NBRC 15933 / NCIMB 10081 / Henssen B9)</name>
    <dbReference type="NCBI Taxonomy" id="471852"/>
    <lineage>
        <taxon>Bacteria</taxon>
        <taxon>Bacillati</taxon>
        <taxon>Actinomycetota</taxon>
        <taxon>Actinomycetes</taxon>
        <taxon>Streptosporangiales</taxon>
        <taxon>Thermomonosporaceae</taxon>
        <taxon>Thermomonospora</taxon>
    </lineage>
</organism>
<dbReference type="AlphaFoldDB" id="D1A3F5"/>
<dbReference type="HOGENOM" id="CLU_153283_0_0_11"/>